<dbReference type="InterPro" id="IPR036465">
    <property type="entry name" value="vWFA_dom_sf"/>
</dbReference>
<name>A0A0D6JA89_9HYPH</name>
<dbReference type="Proteomes" id="UP000033187">
    <property type="component" value="Chromosome 1"/>
</dbReference>
<feature type="compositionally biased region" description="Basic and acidic residues" evidence="1">
    <location>
        <begin position="25"/>
        <end position="37"/>
    </location>
</feature>
<accession>A0A0D6JA89</accession>
<reference evidence="3" key="1">
    <citation type="submission" date="2015-02" db="EMBL/GenBank/DDBJ databases">
        <authorList>
            <person name="Chooi Y.-H."/>
        </authorList>
    </citation>
    <scope>NUCLEOTIDE SEQUENCE [LARGE SCALE GENOMIC DNA]</scope>
    <source>
        <strain evidence="3">strain Y</strain>
    </source>
</reference>
<feature type="compositionally biased region" description="Basic and acidic residues" evidence="1">
    <location>
        <begin position="1"/>
        <end position="13"/>
    </location>
</feature>
<evidence type="ECO:0008006" key="4">
    <source>
        <dbReference type="Google" id="ProtNLM"/>
    </source>
</evidence>
<organism evidence="2 3">
    <name type="scientific">Candidatus Filomicrobium marinum</name>
    <dbReference type="NCBI Taxonomy" id="1608628"/>
    <lineage>
        <taxon>Bacteria</taxon>
        <taxon>Pseudomonadati</taxon>
        <taxon>Pseudomonadota</taxon>
        <taxon>Alphaproteobacteria</taxon>
        <taxon>Hyphomicrobiales</taxon>
        <taxon>Hyphomicrobiaceae</taxon>
        <taxon>Filomicrobium</taxon>
    </lineage>
</organism>
<dbReference type="RefSeq" id="WP_046475847.1">
    <property type="nucleotide sequence ID" value="NZ_LN829118.1"/>
</dbReference>
<evidence type="ECO:0000256" key="1">
    <source>
        <dbReference type="SAM" id="MobiDB-lite"/>
    </source>
</evidence>
<evidence type="ECO:0000313" key="2">
    <source>
        <dbReference type="EMBL" id="CPR15367.1"/>
    </source>
</evidence>
<dbReference type="EMBL" id="LN829119">
    <property type="protein sequence ID" value="CPR15367.1"/>
    <property type="molecule type" value="Genomic_DNA"/>
</dbReference>
<sequence length="263" mass="28762">MTTKDKRDTKIIPEDVTGASVPADRASDRLPDTERSSDQEVADFLAKMKVAPRTQNTGRGRLIFAMDATMSRQPTWDMAMQLQSEMFAAVDQIGGLDVQLVYFRGFGECRASKWVSDPMALQRLMTQVGCQGGRTQIGKVLTHARRETDKKQVNALVYVGDSMEESVDELCARAGELGLLGMPVFLFQEGYDPVAERAFKEICRLTGGAWCRFDAGSAVQLRELLAAVAVYAAGGREALQRLSSERSGSGARALLQQMKPAAS</sequence>
<proteinExistence type="predicted"/>
<dbReference type="KEGG" id="fiy:BN1229_v1_0327"/>
<dbReference type="SUPFAM" id="SSF53300">
    <property type="entry name" value="vWA-like"/>
    <property type="match status" value="1"/>
</dbReference>
<evidence type="ECO:0000313" key="3">
    <source>
        <dbReference type="Proteomes" id="UP000033187"/>
    </source>
</evidence>
<keyword evidence="3" id="KW-1185">Reference proteome</keyword>
<dbReference type="KEGG" id="fil:BN1229_v1_0322"/>
<feature type="region of interest" description="Disordered" evidence="1">
    <location>
        <begin position="1"/>
        <end position="37"/>
    </location>
</feature>
<gene>
    <name evidence="2" type="ORF">YBN1229_v1_0327</name>
</gene>
<protein>
    <recommendedName>
        <fullName evidence="4">VWA domain-containing protein</fullName>
    </recommendedName>
</protein>
<dbReference type="AlphaFoldDB" id="A0A0D6JA89"/>